<comment type="caution">
    <text evidence="2">The sequence shown here is derived from an EMBL/GenBank/DDBJ whole genome shotgun (WGS) entry which is preliminary data.</text>
</comment>
<keyword evidence="1" id="KW-0472">Membrane</keyword>
<reference evidence="2 3" key="1">
    <citation type="submission" date="2020-01" db="EMBL/GenBank/DDBJ databases">
        <authorList>
            <consortium name="DOE Joint Genome Institute"/>
            <person name="Haridas S."/>
            <person name="Albert R."/>
            <person name="Binder M."/>
            <person name="Bloem J."/>
            <person name="Labutti K."/>
            <person name="Salamov A."/>
            <person name="Andreopoulos B."/>
            <person name="Baker S.E."/>
            <person name="Barry K."/>
            <person name="Bills G."/>
            <person name="Bluhm B.H."/>
            <person name="Cannon C."/>
            <person name="Castanera R."/>
            <person name="Culley D.E."/>
            <person name="Daum C."/>
            <person name="Ezra D."/>
            <person name="Gonzalez J.B."/>
            <person name="Henrissat B."/>
            <person name="Kuo A."/>
            <person name="Liang C."/>
            <person name="Lipzen A."/>
            <person name="Lutzoni F."/>
            <person name="Magnuson J."/>
            <person name="Mondo S."/>
            <person name="Nolan M."/>
            <person name="Ohm R."/>
            <person name="Pangilinan J."/>
            <person name="Park H.-J.H."/>
            <person name="Ramirez L."/>
            <person name="Alfaro M."/>
            <person name="Sun H."/>
            <person name="Tritt A."/>
            <person name="Yoshinaga Y."/>
            <person name="Zwiers L.-H.L."/>
            <person name="Turgeon B.G."/>
            <person name="Goodwin S.B."/>
            <person name="Spatafora J.W."/>
            <person name="Crous P.W."/>
            <person name="Grigoriev I.V."/>
        </authorList>
    </citation>
    <scope>NUCLEOTIDE SEQUENCE [LARGE SCALE GENOMIC DNA]</scope>
    <source>
        <strain evidence="2 3">CBS 611.86</strain>
    </source>
</reference>
<gene>
    <name evidence="2" type="ORF">BDV95DRAFT_658168</name>
</gene>
<dbReference type="Proteomes" id="UP000481861">
    <property type="component" value="Unassembled WGS sequence"/>
</dbReference>
<keyword evidence="1" id="KW-1133">Transmembrane helix</keyword>
<evidence type="ECO:0000313" key="2">
    <source>
        <dbReference type="EMBL" id="KAF2874150.1"/>
    </source>
</evidence>
<evidence type="ECO:0000313" key="3">
    <source>
        <dbReference type="Proteomes" id="UP000481861"/>
    </source>
</evidence>
<protein>
    <submittedName>
        <fullName evidence="2">Uncharacterized protein</fullName>
    </submittedName>
</protein>
<feature type="transmembrane region" description="Helical" evidence="1">
    <location>
        <begin position="235"/>
        <end position="257"/>
    </location>
</feature>
<dbReference type="AlphaFoldDB" id="A0A7C8IH77"/>
<accession>A0A7C8IH77</accession>
<keyword evidence="1" id="KW-0812">Transmembrane</keyword>
<name>A0A7C8IH77_9PLEO</name>
<keyword evidence="3" id="KW-1185">Reference proteome</keyword>
<proteinExistence type="predicted"/>
<sequence>MHQSHGRLTTNLKLPRYNYQDRANNPFFEYSPNAPGYNPGQFLTSRGVEGAGKSDILPFIVYEVDRFPSTVEELEDWRGVQPQFSFCPLNFCAHFYTNISVNNGVYTPGAVTHRPLEYKRNVTRSGTLFWVYGTTPDDHTPYAEFNISQVREDYFRPAQVALANLLAVFVNQTLTPDVLDAVYGMRFAGDRVDFSRTIGAIGDAVTLLLRTSAYSRLVDVEGEAYNAEPYVRVRWVWLLLPLGLLVGSAGLLGVTMWSASRRTHLWKASGLARILAAGGAEVGGQENRA</sequence>
<dbReference type="PANTHER" id="PTHR35394">
    <property type="entry name" value="DUF3176 DOMAIN-CONTAINING PROTEIN"/>
    <property type="match status" value="1"/>
</dbReference>
<dbReference type="EMBL" id="JAADJZ010000006">
    <property type="protein sequence ID" value="KAF2874150.1"/>
    <property type="molecule type" value="Genomic_DNA"/>
</dbReference>
<organism evidence="2 3">
    <name type="scientific">Massariosphaeria phaeospora</name>
    <dbReference type="NCBI Taxonomy" id="100035"/>
    <lineage>
        <taxon>Eukaryota</taxon>
        <taxon>Fungi</taxon>
        <taxon>Dikarya</taxon>
        <taxon>Ascomycota</taxon>
        <taxon>Pezizomycotina</taxon>
        <taxon>Dothideomycetes</taxon>
        <taxon>Pleosporomycetidae</taxon>
        <taxon>Pleosporales</taxon>
        <taxon>Pleosporales incertae sedis</taxon>
        <taxon>Massariosphaeria</taxon>
    </lineage>
</organism>
<dbReference type="PANTHER" id="PTHR35394:SF5">
    <property type="entry name" value="DUF3176 DOMAIN-CONTAINING PROTEIN"/>
    <property type="match status" value="1"/>
</dbReference>
<evidence type="ECO:0000256" key="1">
    <source>
        <dbReference type="SAM" id="Phobius"/>
    </source>
</evidence>